<evidence type="ECO:0000256" key="8">
    <source>
        <dbReference type="ARBA" id="ARBA00022701"/>
    </source>
</evidence>
<sequence>MKALILVGGFGTRLRPLTLSKPKPLVDFANKPIVQHQIQALADVGVTEVVLAINYQPDVMREALDAIAAEVGVKITCSQETEPMGTAGPLALAREHLSDGEPFFVFNSDVTCEYPLKELLAFHKSHGAEGTIFVTKVAEPSKYGVVVHGDDGAIEHFVEKPQTFVGNHINAGLYIFNPSVLDRIPLEPTSIEKEIFPKMAEERQLYAMVLPGFWMDIGQPPDYLVGMRLYLASRAARAGAELTTGENTRGAVIVHPTATVDPTAVLGPNVVVGPGCVVDAGARVVGSALLEGTRVGAHSLVADSIIGWNSVIGKWCRVEGRAVLGEDVAIADEICINGGIILPHKGIKASIYTPGTIFSTMREVISIHIGQAGVQVANACWELFCLEHGIQPDGQMPSDTTFGGGDDAFNTFFSETGAGKHVPRAVFVDLEPTVIDEVRTGTYRQLYHPEQLITGKEDAANNYARGHYTIGKEIVDLVLDRIRKLADNCTGLQGFLVFHAVGGGTGSGFGSLLLERLSVDYGKKSKLDFTVYPSPQVSTAVVEPYNSILSTHSLLEHTDVAVMLDNEAIYDICRRSLDIERPTYTNLNRLIAQVISSLTASLRFDGALNVDVTEFQTNLVPYPRIHFMLSSYAPIISAEKAYHEQLSVAEITNAAFEPASMMAKCDPRHGKYMACCLMYRGDVVPKDTNAAVATIKTKRTIQFVDWAPTGFKCGINYQPPTVVPGGDLAKVQRAVCMISNSTAVAEVFSRLDHKFDLMYAKRAFVHWYVGEGMEEGEFSEAREDLAALEKDYEEVGAETMDGEEGEEDFGDEGFA</sequence>
<evidence type="ECO:0000256" key="13">
    <source>
        <dbReference type="ARBA" id="ARBA00049117"/>
    </source>
</evidence>
<dbReference type="AlphaFoldDB" id="A0A5A8CG71"/>
<dbReference type="Pfam" id="PF00091">
    <property type="entry name" value="Tubulin"/>
    <property type="match status" value="1"/>
</dbReference>
<dbReference type="PRINTS" id="PR01161">
    <property type="entry name" value="TUBULIN"/>
</dbReference>
<dbReference type="FunFam" id="1.10.287.600:FF:000005">
    <property type="entry name" value="Tubulin alpha chain"/>
    <property type="match status" value="1"/>
</dbReference>
<dbReference type="PROSITE" id="PS00101">
    <property type="entry name" value="HEXAPEP_TRANSFERASES"/>
    <property type="match status" value="1"/>
</dbReference>
<keyword evidence="10" id="KW-0378">Hydrolase</keyword>
<dbReference type="Gene3D" id="3.40.50.1440">
    <property type="entry name" value="Tubulin/FtsZ, GTPase domain"/>
    <property type="match status" value="1"/>
</dbReference>
<gene>
    <name evidence="17" type="ORF">FNF29_04521</name>
</gene>
<comment type="similarity">
    <text evidence="2">Belongs to the transferase hexapeptide repeat family.</text>
</comment>
<dbReference type="GO" id="GO:0007017">
    <property type="term" value="P:microtubule-based process"/>
    <property type="evidence" value="ECO:0007669"/>
    <property type="project" value="InterPro"/>
</dbReference>
<dbReference type="PROSITE" id="PS00227">
    <property type="entry name" value="TUBULIN"/>
    <property type="match status" value="1"/>
</dbReference>
<dbReference type="Gene3D" id="3.90.550.10">
    <property type="entry name" value="Spore Coat Polysaccharide Biosynthesis Protein SpsA, Chain A"/>
    <property type="match status" value="1"/>
</dbReference>
<dbReference type="SMART" id="SM00864">
    <property type="entry name" value="Tubulin"/>
    <property type="match status" value="1"/>
</dbReference>
<dbReference type="InterPro" id="IPR045233">
    <property type="entry name" value="GMPPB_N"/>
</dbReference>
<dbReference type="Proteomes" id="UP000323011">
    <property type="component" value="Unassembled WGS sequence"/>
</dbReference>
<dbReference type="Pfam" id="PF00483">
    <property type="entry name" value="NTP_transferase"/>
    <property type="match status" value="1"/>
</dbReference>
<dbReference type="GO" id="GO:0009298">
    <property type="term" value="P:GDP-mannose biosynthetic process"/>
    <property type="evidence" value="ECO:0007669"/>
    <property type="project" value="UniProtKB-UniPathway"/>
</dbReference>
<dbReference type="PRINTS" id="PR01162">
    <property type="entry name" value="ALPHATUBULIN"/>
</dbReference>
<evidence type="ECO:0000256" key="1">
    <source>
        <dbReference type="ARBA" id="ARBA00004823"/>
    </source>
</evidence>
<comment type="catalytic activity">
    <reaction evidence="13">
        <text>GTP + H2O = GDP + phosphate + H(+)</text>
        <dbReference type="Rhea" id="RHEA:19669"/>
        <dbReference type="ChEBI" id="CHEBI:15377"/>
        <dbReference type="ChEBI" id="CHEBI:15378"/>
        <dbReference type="ChEBI" id="CHEBI:37565"/>
        <dbReference type="ChEBI" id="CHEBI:43474"/>
        <dbReference type="ChEBI" id="CHEBI:58189"/>
    </reaction>
    <physiologicalReaction direction="left-to-right" evidence="13">
        <dbReference type="Rhea" id="RHEA:19670"/>
    </physiologicalReaction>
</comment>
<evidence type="ECO:0000256" key="14">
    <source>
        <dbReference type="SAM" id="MobiDB-lite"/>
    </source>
</evidence>
<proteinExistence type="inferred from homology"/>
<evidence type="ECO:0000256" key="7">
    <source>
        <dbReference type="ARBA" id="ARBA00022679"/>
    </source>
</evidence>
<keyword evidence="7" id="KW-0808">Transferase</keyword>
<dbReference type="InterPro" id="IPR003008">
    <property type="entry name" value="Tubulin_FtsZ_GTPase"/>
</dbReference>
<dbReference type="EMBL" id="VLTN01000026">
    <property type="protein sequence ID" value="KAA0151597.1"/>
    <property type="molecule type" value="Genomic_DNA"/>
</dbReference>
<dbReference type="InterPro" id="IPR023123">
    <property type="entry name" value="Tubulin_C"/>
</dbReference>
<keyword evidence="18" id="KW-1185">Reference proteome</keyword>
<keyword evidence="8" id="KW-0493">Microtubule</keyword>
<comment type="function">
    <text evidence="12">Tubulin is the major constituent of microtubules, a cylinder consisting of laterally associated linear protofilaments composed of alpha- and beta-tubulin heterodimers. Microtubules grow by the addition of GTP-tubulin dimers to the microtubule end, where a stabilizing cap forms. Below the cap, tubulin dimers are in GDP-bound state, owing to GTPase activity of alpha-tubulin.</text>
</comment>
<dbReference type="SMART" id="SM00865">
    <property type="entry name" value="Tubulin_C"/>
    <property type="match status" value="1"/>
</dbReference>
<comment type="subunit">
    <text evidence="4">Dimer of alpha and beta chains. A typical microtubule is a hollow water-filled tube with an outer diameter of 25 nm and an inner diameter of 15 nM. Alpha-beta heterodimers associate head-to-tail to form protofilaments running lengthwise along the microtubule wall with the beta-tubulin subunit facing the microtubule plus end conferring a structural polarity. Microtubules usually have 13 protofilaments but different protofilament numbers can be found in some organisms and specialized cells.</text>
</comment>
<reference evidence="17 18" key="1">
    <citation type="submission" date="2019-07" db="EMBL/GenBank/DDBJ databases">
        <title>Genomes of Cafeteria roenbergensis.</title>
        <authorList>
            <person name="Fischer M.G."/>
            <person name="Hackl T."/>
            <person name="Roman M."/>
        </authorList>
    </citation>
    <scope>NUCLEOTIDE SEQUENCE [LARGE SCALE GENOMIC DNA]</scope>
    <source>
        <strain evidence="17 18">BVI</strain>
    </source>
</reference>
<evidence type="ECO:0000313" key="17">
    <source>
        <dbReference type="EMBL" id="KAA0151597.1"/>
    </source>
</evidence>
<evidence type="ECO:0000256" key="9">
    <source>
        <dbReference type="ARBA" id="ARBA00022741"/>
    </source>
</evidence>
<keyword evidence="6" id="KW-0963">Cytoplasm</keyword>
<dbReference type="UniPathway" id="UPA00126">
    <property type="reaction ID" value="UER00930"/>
</dbReference>
<accession>A0A5A8CG71</accession>
<comment type="pathway">
    <text evidence="1">Nucleotide-sugar biosynthesis; GDP-alpha-D-mannose biosynthesis; GDP-alpha-D-mannose from alpha-D-mannose 1-phosphate (GTP route): step 1/1.</text>
</comment>
<organism evidence="17 18">
    <name type="scientific">Cafeteria roenbergensis</name>
    <name type="common">Marine flagellate</name>
    <dbReference type="NCBI Taxonomy" id="33653"/>
    <lineage>
        <taxon>Eukaryota</taxon>
        <taxon>Sar</taxon>
        <taxon>Stramenopiles</taxon>
        <taxon>Bigyra</taxon>
        <taxon>Opalozoa</taxon>
        <taxon>Bicosoecida</taxon>
        <taxon>Cafeteriaceae</taxon>
        <taxon>Cafeteria</taxon>
    </lineage>
</organism>
<dbReference type="InterPro" id="IPR005835">
    <property type="entry name" value="NTP_transferase_dom"/>
</dbReference>
<evidence type="ECO:0000313" key="18">
    <source>
        <dbReference type="Proteomes" id="UP000323011"/>
    </source>
</evidence>
<comment type="similarity">
    <text evidence="3">Belongs to the tubulin family.</text>
</comment>
<feature type="domain" description="Tubulin/FtsZ GTPase" evidence="15">
    <location>
        <begin position="409"/>
        <end position="606"/>
    </location>
</feature>
<dbReference type="Gene3D" id="1.10.287.600">
    <property type="entry name" value="Helix hairpin bin"/>
    <property type="match status" value="1"/>
</dbReference>
<dbReference type="InterPro" id="IPR029044">
    <property type="entry name" value="Nucleotide-diphossugar_trans"/>
</dbReference>
<comment type="caution">
    <text evidence="17">The sequence shown here is derived from an EMBL/GenBank/DDBJ whole genome shotgun (WGS) entry which is preliminary data.</text>
</comment>
<keyword evidence="11" id="KW-0342">GTP-binding</keyword>
<dbReference type="SUPFAM" id="SSF52490">
    <property type="entry name" value="Tubulin nucleotide-binding domain-like"/>
    <property type="match status" value="1"/>
</dbReference>
<evidence type="ECO:0000256" key="12">
    <source>
        <dbReference type="ARBA" id="ARBA00034296"/>
    </source>
</evidence>
<dbReference type="InterPro" id="IPR036525">
    <property type="entry name" value="Tubulin/FtsZ_GTPase_sf"/>
</dbReference>
<dbReference type="GO" id="GO:0005525">
    <property type="term" value="F:GTP binding"/>
    <property type="evidence" value="ECO:0007669"/>
    <property type="project" value="UniProtKB-KW"/>
</dbReference>
<dbReference type="InterPro" id="IPR018316">
    <property type="entry name" value="Tubulin/FtsZ_2-layer-sand-dom"/>
</dbReference>
<dbReference type="FunFam" id="3.30.1330.20:FF:000001">
    <property type="entry name" value="Tubulin alpha chain"/>
    <property type="match status" value="1"/>
</dbReference>
<dbReference type="SUPFAM" id="SSF55307">
    <property type="entry name" value="Tubulin C-terminal domain-like"/>
    <property type="match status" value="1"/>
</dbReference>
<dbReference type="PANTHER" id="PTHR11588">
    <property type="entry name" value="TUBULIN"/>
    <property type="match status" value="1"/>
</dbReference>
<protein>
    <recommendedName>
        <fullName evidence="5">mannose-1-phosphate guanylyltransferase</fullName>
        <ecNumber evidence="5">2.7.7.13</ecNumber>
    </recommendedName>
</protein>
<dbReference type="InterPro" id="IPR008280">
    <property type="entry name" value="Tub_FtsZ_C"/>
</dbReference>
<dbReference type="FunFam" id="3.90.550.10:FF:000013">
    <property type="entry name" value="mannose-1-phosphate guanyltransferase beta"/>
    <property type="match status" value="1"/>
</dbReference>
<dbReference type="FunFam" id="3.40.50.1440:FF:000004">
    <property type="entry name" value="Tubulin alpha chain"/>
    <property type="match status" value="1"/>
</dbReference>
<dbReference type="GO" id="GO:0004475">
    <property type="term" value="F:mannose-1-phosphate guanylyltransferase (GTP) activity"/>
    <property type="evidence" value="ECO:0007669"/>
    <property type="project" value="UniProtKB-EC"/>
</dbReference>
<dbReference type="GO" id="GO:0016787">
    <property type="term" value="F:hydrolase activity"/>
    <property type="evidence" value="ECO:0007669"/>
    <property type="project" value="UniProtKB-KW"/>
</dbReference>
<dbReference type="Gene3D" id="2.160.10.10">
    <property type="entry name" value="Hexapeptide repeat proteins"/>
    <property type="match status" value="1"/>
</dbReference>
<dbReference type="InterPro" id="IPR017975">
    <property type="entry name" value="Tubulin_CS"/>
</dbReference>
<keyword evidence="9" id="KW-0547">Nucleotide-binding</keyword>
<dbReference type="InterPro" id="IPR018357">
    <property type="entry name" value="Hexapep_transf_CS"/>
</dbReference>
<dbReference type="EC" id="2.7.7.13" evidence="5"/>
<evidence type="ECO:0000259" key="16">
    <source>
        <dbReference type="SMART" id="SM00865"/>
    </source>
</evidence>
<dbReference type="SUPFAM" id="SSF53448">
    <property type="entry name" value="Nucleotide-diphospho-sugar transferases"/>
    <property type="match status" value="1"/>
</dbReference>
<dbReference type="Pfam" id="PF25087">
    <property type="entry name" value="GMPPB_C"/>
    <property type="match status" value="1"/>
</dbReference>
<evidence type="ECO:0000256" key="2">
    <source>
        <dbReference type="ARBA" id="ARBA00007274"/>
    </source>
</evidence>
<dbReference type="InterPro" id="IPR037103">
    <property type="entry name" value="Tubulin/FtsZ-like_C"/>
</dbReference>
<evidence type="ECO:0000256" key="3">
    <source>
        <dbReference type="ARBA" id="ARBA00009636"/>
    </source>
</evidence>
<feature type="domain" description="Tubulin/FtsZ 2-layer sandwich" evidence="16">
    <location>
        <begin position="608"/>
        <end position="753"/>
    </location>
</feature>
<dbReference type="Pfam" id="PF03953">
    <property type="entry name" value="Tubulin_C"/>
    <property type="match status" value="1"/>
</dbReference>
<dbReference type="InterPro" id="IPR002452">
    <property type="entry name" value="Alpha_tubulin"/>
</dbReference>
<dbReference type="CDD" id="cd06425">
    <property type="entry name" value="M1P_guanylylT_B_like_N"/>
    <property type="match status" value="1"/>
</dbReference>
<dbReference type="Gene3D" id="3.30.1330.20">
    <property type="entry name" value="Tubulin/FtsZ, C-terminal domain"/>
    <property type="match status" value="1"/>
</dbReference>
<dbReference type="GO" id="GO:0005874">
    <property type="term" value="C:microtubule"/>
    <property type="evidence" value="ECO:0007669"/>
    <property type="project" value="UniProtKB-KW"/>
</dbReference>
<name>A0A5A8CG71_CAFRO</name>
<evidence type="ECO:0000256" key="6">
    <source>
        <dbReference type="ARBA" id="ARBA00022490"/>
    </source>
</evidence>
<evidence type="ECO:0000256" key="10">
    <source>
        <dbReference type="ARBA" id="ARBA00022801"/>
    </source>
</evidence>
<dbReference type="GO" id="GO:0005200">
    <property type="term" value="F:structural constituent of cytoskeleton"/>
    <property type="evidence" value="ECO:0007669"/>
    <property type="project" value="InterPro"/>
</dbReference>
<dbReference type="CDD" id="cd02186">
    <property type="entry name" value="alpha_tubulin"/>
    <property type="match status" value="1"/>
</dbReference>
<evidence type="ECO:0000256" key="11">
    <source>
        <dbReference type="ARBA" id="ARBA00023134"/>
    </source>
</evidence>
<evidence type="ECO:0000259" key="15">
    <source>
        <dbReference type="SMART" id="SM00864"/>
    </source>
</evidence>
<dbReference type="InterPro" id="IPR000217">
    <property type="entry name" value="Tubulin"/>
</dbReference>
<feature type="region of interest" description="Disordered" evidence="14">
    <location>
        <begin position="796"/>
        <end position="815"/>
    </location>
</feature>
<dbReference type="InterPro" id="IPR056729">
    <property type="entry name" value="GMPPB_C"/>
</dbReference>
<evidence type="ECO:0000256" key="4">
    <source>
        <dbReference type="ARBA" id="ARBA00011747"/>
    </source>
</evidence>
<evidence type="ECO:0000256" key="5">
    <source>
        <dbReference type="ARBA" id="ARBA00012387"/>
    </source>
</evidence>